<dbReference type="Gene3D" id="3.40.50.300">
    <property type="entry name" value="P-loop containing nucleotide triphosphate hydrolases"/>
    <property type="match status" value="1"/>
</dbReference>
<dbReference type="InterPro" id="IPR027417">
    <property type="entry name" value="P-loop_NTPase"/>
</dbReference>
<keyword evidence="3" id="KW-1185">Reference proteome</keyword>
<keyword evidence="2" id="KW-0067">ATP-binding</keyword>
<dbReference type="RefSeq" id="WP_263075576.1">
    <property type="nucleotide sequence ID" value="NZ_CP089977.1"/>
</dbReference>
<dbReference type="Pfam" id="PF13175">
    <property type="entry name" value="AAA_15"/>
    <property type="match status" value="1"/>
</dbReference>
<accession>A0ABY6F208</accession>
<feature type="domain" description="Endonuclease GajA/Old nuclease/RecF-like AAA" evidence="1">
    <location>
        <begin position="1"/>
        <end position="355"/>
    </location>
</feature>
<dbReference type="PANTHER" id="PTHR43581">
    <property type="entry name" value="ATP/GTP PHOSPHATASE"/>
    <property type="match status" value="1"/>
</dbReference>
<reference evidence="2" key="1">
    <citation type="submission" date="2021-12" db="EMBL/GenBank/DDBJ databases">
        <title>taxonomy of Moraxella sp. ZY201224.</title>
        <authorList>
            <person name="Li F."/>
        </authorList>
    </citation>
    <scope>NUCLEOTIDE SEQUENCE</scope>
    <source>
        <strain evidence="2">ZY201224</strain>
    </source>
</reference>
<dbReference type="EMBL" id="CP089977">
    <property type="protein sequence ID" value="UXZ04095.1"/>
    <property type="molecule type" value="Genomic_DNA"/>
</dbReference>
<name>A0ABY6F208_9GAMM</name>
<dbReference type="SUPFAM" id="SSF52540">
    <property type="entry name" value="P-loop containing nucleoside triphosphate hydrolases"/>
    <property type="match status" value="1"/>
</dbReference>
<dbReference type="PANTHER" id="PTHR43581:SF2">
    <property type="entry name" value="EXCINUCLEASE ATPASE SUBUNIT"/>
    <property type="match status" value="1"/>
</dbReference>
<dbReference type="InterPro" id="IPR051396">
    <property type="entry name" value="Bact_Antivir_Def_Nuclease"/>
</dbReference>
<proteinExistence type="predicted"/>
<sequence>MIIKSAEVIGLNGLNNHIKLDFNRDLNIITGRNGSGKTNILKLIWYVISGNIEVALREINFSKIKIVTDKYICTVSKIDTETCQVAWQWNGSKDIELFEDVEEDRVSSLVVRVRPAEYIPNNRLIEHGASIFLPTFRRIEGGFLTKHKISSATGRILPSIKGSAIEDALNNISGQLSNGSHSFVSSLSTADIELLVIKKHSELSEEISQLQQKTSQDIQNRIKESTEEESSNILQEVKSQMEKLEIIRKNTMQPFDTFKEQVFKFISYGGIKLGSKKESLSLGDSASAINSDLLSAGEKQMLSFLAYNAFYQDTIFIIDEPELSLHVDWQRILFPTLLRQNSSNQFIVATHSPFIYAKYPDKELTWVDDRGDCNGEEQ</sequence>
<evidence type="ECO:0000313" key="2">
    <source>
        <dbReference type="EMBL" id="UXZ04095.1"/>
    </source>
</evidence>
<evidence type="ECO:0000259" key="1">
    <source>
        <dbReference type="Pfam" id="PF13175"/>
    </source>
</evidence>
<keyword evidence="2" id="KW-0547">Nucleotide-binding</keyword>
<organism evidence="2 3">
    <name type="scientific">Moraxella nasicaprae</name>
    <dbReference type="NCBI Taxonomy" id="2904122"/>
    <lineage>
        <taxon>Bacteria</taxon>
        <taxon>Pseudomonadati</taxon>
        <taxon>Pseudomonadota</taxon>
        <taxon>Gammaproteobacteria</taxon>
        <taxon>Moraxellales</taxon>
        <taxon>Moraxellaceae</taxon>
        <taxon>Moraxella</taxon>
    </lineage>
</organism>
<evidence type="ECO:0000313" key="3">
    <source>
        <dbReference type="Proteomes" id="UP001063782"/>
    </source>
</evidence>
<dbReference type="GO" id="GO:0005524">
    <property type="term" value="F:ATP binding"/>
    <property type="evidence" value="ECO:0007669"/>
    <property type="project" value="UniProtKB-KW"/>
</dbReference>
<protein>
    <submittedName>
        <fullName evidence="2">ATP-binding protein</fullName>
    </submittedName>
</protein>
<gene>
    <name evidence="2" type="ORF">LU297_05595</name>
</gene>
<dbReference type="Proteomes" id="UP001063782">
    <property type="component" value="Chromosome"/>
</dbReference>
<dbReference type="InterPro" id="IPR041685">
    <property type="entry name" value="AAA_GajA/Old/RecF-like"/>
</dbReference>